<feature type="transmembrane region" description="Helical" evidence="1">
    <location>
        <begin position="44"/>
        <end position="61"/>
    </location>
</feature>
<dbReference type="KEGG" id="hsk:H4317_18080"/>
<proteinExistence type="predicted"/>
<dbReference type="RefSeq" id="WP_185887945.1">
    <property type="nucleotide sequence ID" value="NZ_CP060202.1"/>
</dbReference>
<feature type="transmembrane region" description="Helical" evidence="1">
    <location>
        <begin position="73"/>
        <end position="92"/>
    </location>
</feature>
<dbReference type="Pfam" id="PF22503">
    <property type="entry name" value="DUF6992"/>
    <property type="match status" value="1"/>
</dbReference>
<dbReference type="AlphaFoldDB" id="A0A7G7W6N4"/>
<dbReference type="InterPro" id="IPR054261">
    <property type="entry name" value="DUF6992"/>
</dbReference>
<feature type="signal peptide" evidence="2">
    <location>
        <begin position="1"/>
        <end position="20"/>
    </location>
</feature>
<organism evidence="3 4">
    <name type="scientific">Hymenobacter sediminicola</name>
    <dbReference type="NCBI Taxonomy" id="2761579"/>
    <lineage>
        <taxon>Bacteria</taxon>
        <taxon>Pseudomonadati</taxon>
        <taxon>Bacteroidota</taxon>
        <taxon>Cytophagia</taxon>
        <taxon>Cytophagales</taxon>
        <taxon>Hymenobacteraceae</taxon>
        <taxon>Hymenobacter</taxon>
    </lineage>
</organism>
<reference evidence="3 4" key="1">
    <citation type="submission" date="2020-08" db="EMBL/GenBank/DDBJ databases">
        <title>Hymenobacter sp. S2-20-2 genome sequencing.</title>
        <authorList>
            <person name="Jin L."/>
        </authorList>
    </citation>
    <scope>NUCLEOTIDE SEQUENCE [LARGE SCALE GENOMIC DNA]</scope>
    <source>
        <strain evidence="3 4">S2-20-2</strain>
    </source>
</reference>
<keyword evidence="2" id="KW-0732">Signal</keyword>
<sequence>MVTRLALLVCSLASILTLQAQPAETPATYTARRATLDQRGMLVLGSWAAATIGVSGARYFATEGKEKYFHQMNVGWGVVNLALAGTSFLAARRPPTETSRPELVKAQLRTENLYLLNAGLDVAYVATGFYLKERAKSRSSATRHDQLRGYGESLLLQGGFLLAFDGVLYVAHHRHGQHHLYPLLSRLQVGPGYAALVLPIR</sequence>
<dbReference type="EMBL" id="CP060202">
    <property type="protein sequence ID" value="QNH62027.1"/>
    <property type="molecule type" value="Genomic_DNA"/>
</dbReference>
<evidence type="ECO:0000313" key="4">
    <source>
        <dbReference type="Proteomes" id="UP000515489"/>
    </source>
</evidence>
<keyword evidence="1" id="KW-0472">Membrane</keyword>
<evidence type="ECO:0000313" key="3">
    <source>
        <dbReference type="EMBL" id="QNH62027.1"/>
    </source>
</evidence>
<gene>
    <name evidence="3" type="ORF">H4317_18080</name>
</gene>
<keyword evidence="4" id="KW-1185">Reference proteome</keyword>
<keyword evidence="1" id="KW-1133">Transmembrane helix</keyword>
<protein>
    <submittedName>
        <fullName evidence="3">Uncharacterized protein</fullName>
    </submittedName>
</protein>
<evidence type="ECO:0000256" key="1">
    <source>
        <dbReference type="SAM" id="Phobius"/>
    </source>
</evidence>
<keyword evidence="1" id="KW-0812">Transmembrane</keyword>
<evidence type="ECO:0000256" key="2">
    <source>
        <dbReference type="SAM" id="SignalP"/>
    </source>
</evidence>
<accession>A0A7G7W6N4</accession>
<feature type="chain" id="PRO_5029002509" evidence="2">
    <location>
        <begin position="21"/>
        <end position="201"/>
    </location>
</feature>
<name>A0A7G7W6N4_9BACT</name>
<dbReference type="Proteomes" id="UP000515489">
    <property type="component" value="Chromosome"/>
</dbReference>